<dbReference type="OrthoDB" id="5868336at2759"/>
<dbReference type="GO" id="GO:0005524">
    <property type="term" value="F:ATP binding"/>
    <property type="evidence" value="ECO:0007669"/>
    <property type="project" value="InterPro"/>
</dbReference>
<dbReference type="GO" id="GO:0030983">
    <property type="term" value="F:mismatched DNA binding"/>
    <property type="evidence" value="ECO:0007669"/>
    <property type="project" value="InterPro"/>
</dbReference>
<keyword evidence="2" id="KW-1185">Reference proteome</keyword>
<accession>A0A3P6R1J2</accession>
<name>A0A3P6R1J2_9BILA</name>
<gene>
    <name evidence="1" type="ORF">GPUH_LOCUS3095</name>
</gene>
<reference evidence="1 2" key="1">
    <citation type="submission" date="2018-11" db="EMBL/GenBank/DDBJ databases">
        <authorList>
            <consortium name="Pathogen Informatics"/>
        </authorList>
    </citation>
    <scope>NUCLEOTIDE SEQUENCE [LARGE SCALE GENOMIC DNA]</scope>
</reference>
<dbReference type="AlphaFoldDB" id="A0A3P6R1J2"/>
<proteinExistence type="predicted"/>
<evidence type="ECO:0000313" key="2">
    <source>
        <dbReference type="Proteomes" id="UP000271098"/>
    </source>
</evidence>
<evidence type="ECO:0000313" key="1">
    <source>
        <dbReference type="EMBL" id="VDK37811.1"/>
    </source>
</evidence>
<sequence>MCSELSLCQFIDSASYARLRIQFQIQEPVEVVIVPETFGEKVSSMNAILELIRNTYPEVEITMQLASAESSNLTPEICKKYYCMAAAGALIKHVESIQNLLFAQNSLKVTYQVLEKSCFMGTLFLRCSEFCARSLIQFV</sequence>
<dbReference type="GO" id="GO:0006298">
    <property type="term" value="P:mismatch repair"/>
    <property type="evidence" value="ECO:0007669"/>
    <property type="project" value="InterPro"/>
</dbReference>
<organism evidence="1 2">
    <name type="scientific">Gongylonema pulchrum</name>
    <dbReference type="NCBI Taxonomy" id="637853"/>
    <lineage>
        <taxon>Eukaryota</taxon>
        <taxon>Metazoa</taxon>
        <taxon>Ecdysozoa</taxon>
        <taxon>Nematoda</taxon>
        <taxon>Chromadorea</taxon>
        <taxon>Rhabditida</taxon>
        <taxon>Spirurina</taxon>
        <taxon>Spiruromorpha</taxon>
        <taxon>Spiruroidea</taxon>
        <taxon>Gongylonematidae</taxon>
        <taxon>Gongylonema</taxon>
    </lineage>
</organism>
<dbReference type="InterPro" id="IPR036678">
    <property type="entry name" value="MutS_con_dom_sf"/>
</dbReference>
<dbReference type="Gene3D" id="3.30.420.110">
    <property type="entry name" value="MutS, connector domain"/>
    <property type="match status" value="1"/>
</dbReference>
<protein>
    <submittedName>
        <fullName evidence="1">Uncharacterized protein</fullName>
    </submittedName>
</protein>
<dbReference type="EMBL" id="UYRT01005050">
    <property type="protein sequence ID" value="VDK37811.1"/>
    <property type="molecule type" value="Genomic_DNA"/>
</dbReference>
<dbReference type="Proteomes" id="UP000271098">
    <property type="component" value="Unassembled WGS sequence"/>
</dbReference>